<dbReference type="EMBL" id="MHQN01000013">
    <property type="protein sequence ID" value="OHA03733.1"/>
    <property type="molecule type" value="Genomic_DNA"/>
</dbReference>
<dbReference type="AlphaFoldDB" id="A0A1G2KWF0"/>
<comment type="caution">
    <text evidence="1">The sequence shown here is derived from an EMBL/GenBank/DDBJ whole genome shotgun (WGS) entry which is preliminary data.</text>
</comment>
<dbReference type="InterPro" id="IPR007460">
    <property type="entry name" value="BrnT_toxin"/>
</dbReference>
<evidence type="ECO:0000313" key="1">
    <source>
        <dbReference type="EMBL" id="OHA03733.1"/>
    </source>
</evidence>
<proteinExistence type="predicted"/>
<gene>
    <name evidence="1" type="ORF">A3C92_00005</name>
</gene>
<evidence type="ECO:0008006" key="3">
    <source>
        <dbReference type="Google" id="ProtNLM"/>
    </source>
</evidence>
<dbReference type="Gene3D" id="3.10.450.530">
    <property type="entry name" value="Ribonuclease toxin, BrnT, of type II toxin-antitoxin system"/>
    <property type="match status" value="1"/>
</dbReference>
<evidence type="ECO:0000313" key="2">
    <source>
        <dbReference type="Proteomes" id="UP000177177"/>
    </source>
</evidence>
<dbReference type="Proteomes" id="UP000177177">
    <property type="component" value="Unassembled WGS sequence"/>
</dbReference>
<dbReference type="InterPro" id="IPR038573">
    <property type="entry name" value="BrnT_sf"/>
</dbReference>
<name>A0A1G2KWF0_9BACT</name>
<organism evidence="1 2">
    <name type="scientific">Candidatus Sungbacteria bacterium RIFCSPHIGHO2_02_FULL_53_17</name>
    <dbReference type="NCBI Taxonomy" id="1802275"/>
    <lineage>
        <taxon>Bacteria</taxon>
        <taxon>Candidatus Sungiibacteriota</taxon>
    </lineage>
</organism>
<accession>A0A1G2KWF0</accession>
<sequence length="98" mass="11732">MKTVRKIIGFEWDAHNRDKNLAKHRVTDEECEEVFFDERKNILKDLLHSGTEKRYIVIGSTKESRVLFVVFTIRNTKIRVISARDLNKKERHLYEKEA</sequence>
<dbReference type="Pfam" id="PF04365">
    <property type="entry name" value="BrnT_toxin"/>
    <property type="match status" value="1"/>
</dbReference>
<protein>
    <recommendedName>
        <fullName evidence="3">BrnT family toxin</fullName>
    </recommendedName>
</protein>
<reference evidence="1 2" key="1">
    <citation type="journal article" date="2016" name="Nat. Commun.">
        <title>Thousands of microbial genomes shed light on interconnected biogeochemical processes in an aquifer system.</title>
        <authorList>
            <person name="Anantharaman K."/>
            <person name="Brown C.T."/>
            <person name="Hug L.A."/>
            <person name="Sharon I."/>
            <person name="Castelle C.J."/>
            <person name="Probst A.J."/>
            <person name="Thomas B.C."/>
            <person name="Singh A."/>
            <person name="Wilkins M.J."/>
            <person name="Karaoz U."/>
            <person name="Brodie E.L."/>
            <person name="Williams K.H."/>
            <person name="Hubbard S.S."/>
            <person name="Banfield J.F."/>
        </authorList>
    </citation>
    <scope>NUCLEOTIDE SEQUENCE [LARGE SCALE GENOMIC DNA]</scope>
</reference>